<evidence type="ECO:0000256" key="4">
    <source>
        <dbReference type="ARBA" id="ARBA00023125"/>
    </source>
</evidence>
<keyword evidence="4" id="KW-0238">DNA-binding</keyword>
<dbReference type="GO" id="GO:0003682">
    <property type="term" value="F:chromatin binding"/>
    <property type="evidence" value="ECO:0007669"/>
    <property type="project" value="TreeGrafter"/>
</dbReference>
<feature type="region of interest" description="Disordered" evidence="6">
    <location>
        <begin position="155"/>
        <end position="191"/>
    </location>
</feature>
<gene>
    <name evidence="7" type="primary">CENPS</name>
    <name evidence="7" type="ORF">BLAG_LOCUS3995</name>
</gene>
<sequence length="191" mass="21496">MKAREGKGFRRNIAGEASRPHEAADFRVVSMARAEVRGRFLQRNSLRLVQTNPTMMAENNPFGEEDYEQVAYTQRLKAAVHHTVGQMCDDHGEESGVTFSRQVIAAMSEATMKKCGEFAVDLELFARHGKRTVVNADDVKLVARRNRLLERHISQMADSLVSEKEKKKTKKTKKVTAPSNNSDAENDDSNM</sequence>
<dbReference type="InterPro" id="IPR009072">
    <property type="entry name" value="Histone-fold"/>
</dbReference>
<keyword evidence="8" id="KW-1185">Reference proteome</keyword>
<name>A0A8J9YSJ8_BRALA</name>
<dbReference type="GO" id="GO:0006281">
    <property type="term" value="P:DNA repair"/>
    <property type="evidence" value="ECO:0007669"/>
    <property type="project" value="UniProtKB-KW"/>
</dbReference>
<keyword evidence="3" id="KW-0227">DNA damage</keyword>
<dbReference type="InterPro" id="IPR029003">
    <property type="entry name" value="CENP-S/Mhf1"/>
</dbReference>
<dbReference type="SUPFAM" id="SSF47113">
    <property type="entry name" value="Histone-fold"/>
    <property type="match status" value="1"/>
</dbReference>
<protein>
    <recommendedName>
        <fullName evidence="2">Centromere protein S</fullName>
    </recommendedName>
</protein>
<evidence type="ECO:0000256" key="5">
    <source>
        <dbReference type="ARBA" id="ARBA00023204"/>
    </source>
</evidence>
<keyword evidence="5" id="KW-0234">DNA repair</keyword>
<organism evidence="7 8">
    <name type="scientific">Branchiostoma lanceolatum</name>
    <name type="common">Common lancelet</name>
    <name type="synonym">Amphioxus lanceolatum</name>
    <dbReference type="NCBI Taxonomy" id="7740"/>
    <lineage>
        <taxon>Eukaryota</taxon>
        <taxon>Metazoa</taxon>
        <taxon>Chordata</taxon>
        <taxon>Cephalochordata</taxon>
        <taxon>Leptocardii</taxon>
        <taxon>Amphioxiformes</taxon>
        <taxon>Branchiostomatidae</taxon>
        <taxon>Branchiostoma</taxon>
    </lineage>
</organism>
<dbReference type="GO" id="GO:0003677">
    <property type="term" value="F:DNA binding"/>
    <property type="evidence" value="ECO:0007669"/>
    <property type="project" value="UniProtKB-KW"/>
</dbReference>
<dbReference type="Gene3D" id="1.10.20.10">
    <property type="entry name" value="Histone, subunit A"/>
    <property type="match status" value="1"/>
</dbReference>
<accession>A0A8J9YSJ8</accession>
<dbReference type="Proteomes" id="UP000838412">
    <property type="component" value="Chromosome 11"/>
</dbReference>
<dbReference type="OrthoDB" id="1872155at2759"/>
<dbReference type="AlphaFoldDB" id="A0A8J9YSJ8"/>
<evidence type="ECO:0000256" key="2">
    <source>
        <dbReference type="ARBA" id="ARBA00016400"/>
    </source>
</evidence>
<dbReference type="PANTHER" id="PTHR22980:SF0">
    <property type="entry name" value="CENTROMERE PROTEIN S"/>
    <property type="match status" value="1"/>
</dbReference>
<dbReference type="GO" id="GO:0071821">
    <property type="term" value="C:FANCM-MHF complex"/>
    <property type="evidence" value="ECO:0007669"/>
    <property type="project" value="InterPro"/>
</dbReference>
<evidence type="ECO:0000256" key="6">
    <source>
        <dbReference type="SAM" id="MobiDB-lite"/>
    </source>
</evidence>
<dbReference type="PANTHER" id="PTHR22980">
    <property type="entry name" value="CORTISTATIN"/>
    <property type="match status" value="1"/>
</dbReference>
<proteinExistence type="inferred from homology"/>
<dbReference type="EMBL" id="OV696696">
    <property type="protein sequence ID" value="CAH1239816.1"/>
    <property type="molecule type" value="Genomic_DNA"/>
</dbReference>
<dbReference type="CDD" id="cd22919">
    <property type="entry name" value="HFD_CENP-S"/>
    <property type="match status" value="1"/>
</dbReference>
<evidence type="ECO:0000313" key="7">
    <source>
        <dbReference type="EMBL" id="CAH1239816.1"/>
    </source>
</evidence>
<reference evidence="7" key="1">
    <citation type="submission" date="2022-01" db="EMBL/GenBank/DDBJ databases">
        <authorList>
            <person name="Braso-Vives M."/>
        </authorList>
    </citation>
    <scope>NUCLEOTIDE SEQUENCE</scope>
</reference>
<comment type="similarity">
    <text evidence="1">Belongs to the TAF9 family. CENP-S/MHF1 subfamily.</text>
</comment>
<dbReference type="Pfam" id="PF15630">
    <property type="entry name" value="CENP-S"/>
    <property type="match status" value="1"/>
</dbReference>
<dbReference type="GO" id="GO:0031297">
    <property type="term" value="P:replication fork processing"/>
    <property type="evidence" value="ECO:0007669"/>
    <property type="project" value="TreeGrafter"/>
</dbReference>
<evidence type="ECO:0000313" key="8">
    <source>
        <dbReference type="Proteomes" id="UP000838412"/>
    </source>
</evidence>
<dbReference type="GO" id="GO:0000712">
    <property type="term" value="P:resolution of meiotic recombination intermediates"/>
    <property type="evidence" value="ECO:0007669"/>
    <property type="project" value="TreeGrafter"/>
</dbReference>
<evidence type="ECO:0000256" key="3">
    <source>
        <dbReference type="ARBA" id="ARBA00022763"/>
    </source>
</evidence>
<evidence type="ECO:0000256" key="1">
    <source>
        <dbReference type="ARBA" id="ARBA00006612"/>
    </source>
</evidence>
<dbReference type="GO" id="GO:0046982">
    <property type="term" value="F:protein heterodimerization activity"/>
    <property type="evidence" value="ECO:0007669"/>
    <property type="project" value="InterPro"/>
</dbReference>